<accession>A0A2I4DXT0</accession>
<dbReference type="PANTHER" id="PTHR10378">
    <property type="entry name" value="LIM DOMAIN-BINDING PROTEIN"/>
    <property type="match status" value="1"/>
</dbReference>
<dbReference type="GO" id="GO:0000122">
    <property type="term" value="P:negative regulation of transcription by RNA polymerase II"/>
    <property type="evidence" value="ECO:0000318"/>
    <property type="project" value="GO_Central"/>
</dbReference>
<sequence length="837" mass="92951">MALESFVDSNFQLAAHSLALTWPTGGFLGSSSSDNLLKKDEYYQAVVPSLLNSSSGNLPNGTSVIAHMNVGRALGEIDPSILNHTGKELSVRPSSLDTDSKSALSKGPLHRSASANMDSYPVLRTSPALFSSFNSCSSSSVVSGSSITQHTSRLNPKGLQVHKRKHQQGEFAAASQEVTEVHKNSFINCIKQEPCTSTQMHKKPRLDIQQEAIMQQHIIQQLLQNPDSVQLQEYLPQLQELFQHHQLRKQKQQNSLHPIPQYQGVGIQQQLQQHISQHLQQQVLPQVPAMRSFNEGICSRRLMQLIYHLRQRPADNGMAYWRKFITEYYAPCARRRWCLSSYDKVGRHAFGMIPLAAMDAWQCEICGCKSGKGFEAIFEVLPRLYKITFDNVMDELLFLDLPHERRFPSGLMMLEYGKAVQESVYEQLRVVREGHLRIIYTHDLKILSWEFCSQPHEELLPRTLLAPKVDKMVHAALKYESTNSSSESVVVSPEDLQANSDAFLAAGCQVARTLDLQLVDDLGFSRRYSRCMQIAEVVSCMKDLMTFSFNNNTGPMESLKNYSQETTTSKIGKEELHEKEVVGSAQGLPTDDNKLMAGSSGHCSNVNDCVVLTNGGLLTSSKEAALMPPGSYHKLLRQNSSTSEQGRVKRQGSSLRVSNQDVSFESYKGSKASSPGLIQHSPMDGLSNSHSMEGSQNIRDKAIQKILQEMVNNSRKLNVNAGDTVIREEGKSHVVDVPARGKGMNVHNGLGSRYSTAALDIPGNVLRSAAGRISSSGAVFNREVSEFCGNNSSMKNKETDVPEKLHLPEALIKMINGYHENGKLSGNSEDMCNAWRN</sequence>
<gene>
    <name evidence="3 4 5" type="primary">LOC108984428</name>
</gene>
<feature type="region of interest" description="Disordered" evidence="1">
    <location>
        <begin position="637"/>
        <end position="661"/>
    </location>
</feature>
<keyword evidence="2" id="KW-1185">Reference proteome</keyword>
<feature type="compositionally biased region" description="Polar residues" evidence="1">
    <location>
        <begin position="92"/>
        <end position="103"/>
    </location>
</feature>
<dbReference type="GO" id="GO:0045944">
    <property type="term" value="P:positive regulation of transcription by RNA polymerase II"/>
    <property type="evidence" value="ECO:0000318"/>
    <property type="project" value="GO_Central"/>
</dbReference>
<evidence type="ECO:0000313" key="3">
    <source>
        <dbReference type="RefSeq" id="XP_018811929.1"/>
    </source>
</evidence>
<dbReference type="InterPro" id="IPR029005">
    <property type="entry name" value="LIM-bd/SEUSS"/>
</dbReference>
<reference evidence="3 4" key="1">
    <citation type="submission" date="2025-04" db="UniProtKB">
        <authorList>
            <consortium name="RefSeq"/>
        </authorList>
    </citation>
    <scope>IDENTIFICATION</scope>
    <source>
        <tissue evidence="3 4">Leaves</tissue>
    </source>
</reference>
<dbReference type="GO" id="GO:0005634">
    <property type="term" value="C:nucleus"/>
    <property type="evidence" value="ECO:0000318"/>
    <property type="project" value="GO_Central"/>
</dbReference>
<evidence type="ECO:0000313" key="2">
    <source>
        <dbReference type="Proteomes" id="UP000235220"/>
    </source>
</evidence>
<evidence type="ECO:0000313" key="4">
    <source>
        <dbReference type="RefSeq" id="XP_018811930.1"/>
    </source>
</evidence>
<dbReference type="KEGG" id="jre:108984428"/>
<evidence type="ECO:0000256" key="1">
    <source>
        <dbReference type="SAM" id="MobiDB-lite"/>
    </source>
</evidence>
<dbReference type="RefSeq" id="XP_035543774.1">
    <property type="nucleotide sequence ID" value="XM_035687881.1"/>
</dbReference>
<name>A0A2I4DXT0_JUGRE</name>
<dbReference type="GeneID" id="108984428"/>
<dbReference type="RefSeq" id="XP_018811929.1">
    <property type="nucleotide sequence ID" value="XM_018956384.2"/>
</dbReference>
<evidence type="ECO:0000313" key="5">
    <source>
        <dbReference type="RefSeq" id="XP_035543774.1"/>
    </source>
</evidence>
<dbReference type="GO" id="GO:0003712">
    <property type="term" value="F:transcription coregulator activity"/>
    <property type="evidence" value="ECO:0000318"/>
    <property type="project" value="GO_Central"/>
</dbReference>
<dbReference type="Pfam" id="PF01803">
    <property type="entry name" value="LIM_bind"/>
    <property type="match status" value="1"/>
</dbReference>
<dbReference type="Gramene" id="Jr02_18570_p1">
    <property type="protein sequence ID" value="cds.Jr02_18570_p1"/>
    <property type="gene ID" value="Jr02_18570"/>
</dbReference>
<dbReference type="RefSeq" id="XP_018811930.1">
    <property type="nucleotide sequence ID" value="XM_018956385.2"/>
</dbReference>
<protein>
    <submittedName>
        <fullName evidence="3 4">Probable transcriptional regulator SLK3</fullName>
    </submittedName>
</protein>
<proteinExistence type="predicted"/>
<dbReference type="AlphaFoldDB" id="A0A2I4DXT0"/>
<dbReference type="OrthoDB" id="774557at2759"/>
<organism evidence="2 4">
    <name type="scientific">Juglans regia</name>
    <name type="common">English walnut</name>
    <dbReference type="NCBI Taxonomy" id="51240"/>
    <lineage>
        <taxon>Eukaryota</taxon>
        <taxon>Viridiplantae</taxon>
        <taxon>Streptophyta</taxon>
        <taxon>Embryophyta</taxon>
        <taxon>Tracheophyta</taxon>
        <taxon>Spermatophyta</taxon>
        <taxon>Magnoliopsida</taxon>
        <taxon>eudicotyledons</taxon>
        <taxon>Gunneridae</taxon>
        <taxon>Pentapetalae</taxon>
        <taxon>rosids</taxon>
        <taxon>fabids</taxon>
        <taxon>Fagales</taxon>
        <taxon>Juglandaceae</taxon>
        <taxon>Juglans</taxon>
    </lineage>
</organism>
<dbReference type="GO" id="GO:0005667">
    <property type="term" value="C:transcription regulator complex"/>
    <property type="evidence" value="ECO:0000318"/>
    <property type="project" value="GO_Central"/>
</dbReference>
<feature type="region of interest" description="Disordered" evidence="1">
    <location>
        <begin position="88"/>
        <end position="111"/>
    </location>
</feature>
<dbReference type="Proteomes" id="UP000235220">
    <property type="component" value="Chromosome 2"/>
</dbReference>